<dbReference type="Gene3D" id="2.60.40.150">
    <property type="entry name" value="C2 domain"/>
    <property type="match status" value="1"/>
</dbReference>
<keyword evidence="4" id="KW-1185">Reference proteome</keyword>
<dbReference type="GO" id="GO:0051209">
    <property type="term" value="P:release of sequestered calcium ion into cytosol"/>
    <property type="evidence" value="ECO:0007669"/>
    <property type="project" value="TreeGrafter"/>
</dbReference>
<dbReference type="CDD" id="cd00275">
    <property type="entry name" value="C2_PLC_like"/>
    <property type="match status" value="1"/>
</dbReference>
<accession>A0A556V752</accession>
<dbReference type="PANTHER" id="PTHR10336">
    <property type="entry name" value="PHOSPHOINOSITIDE-SPECIFIC PHOSPHOLIPASE C FAMILY PROTEIN"/>
    <property type="match status" value="1"/>
</dbReference>
<dbReference type="GO" id="GO:0032587">
    <property type="term" value="C:ruffle membrane"/>
    <property type="evidence" value="ECO:0007669"/>
    <property type="project" value="TreeGrafter"/>
</dbReference>
<dbReference type="SUPFAM" id="SSF49562">
    <property type="entry name" value="C2 domain (Calcium/lipid-binding domain, CaLB)"/>
    <property type="match status" value="1"/>
</dbReference>
<reference evidence="3 4" key="1">
    <citation type="journal article" date="2019" name="Genome Biol. Evol.">
        <title>Whole-Genome Sequencing of the Giant Devil Catfish, Bagarius yarrelli.</title>
        <authorList>
            <person name="Jiang W."/>
            <person name="Lv Y."/>
            <person name="Cheng L."/>
            <person name="Yang K."/>
            <person name="Chao B."/>
            <person name="Wang X."/>
            <person name="Li Y."/>
            <person name="Pan X."/>
            <person name="You X."/>
            <person name="Zhang Y."/>
            <person name="Yang J."/>
            <person name="Li J."/>
            <person name="Zhang X."/>
            <person name="Liu S."/>
            <person name="Sun C."/>
            <person name="Yang J."/>
            <person name="Shi Q."/>
        </authorList>
    </citation>
    <scope>NUCLEOTIDE SEQUENCE [LARGE SCALE GENOMIC DNA]</scope>
    <source>
        <strain evidence="3">JWS20170419001</strain>
        <tissue evidence="3">Muscle</tissue>
    </source>
</reference>
<protein>
    <submittedName>
        <fullName evidence="3">1-phosphatidylinositol 4,5-bisphosphate phosphodiesterase gamma-1</fullName>
    </submittedName>
</protein>
<dbReference type="Gene3D" id="3.20.20.190">
    <property type="entry name" value="Phosphatidylinositol (PI) phosphodiesterase"/>
    <property type="match status" value="1"/>
</dbReference>
<evidence type="ECO:0000313" key="3">
    <source>
        <dbReference type="EMBL" id="TSX72111.1"/>
    </source>
</evidence>
<dbReference type="InterPro" id="IPR035892">
    <property type="entry name" value="C2_domain_sf"/>
</dbReference>
<evidence type="ECO:0000259" key="2">
    <source>
        <dbReference type="PROSITE" id="PS50008"/>
    </source>
</evidence>
<proteinExistence type="predicted"/>
<dbReference type="AlphaFoldDB" id="A0A556V752"/>
<dbReference type="SMART" id="SM00239">
    <property type="entry name" value="C2"/>
    <property type="match status" value="1"/>
</dbReference>
<dbReference type="Proteomes" id="UP000319801">
    <property type="component" value="Unassembled WGS sequence"/>
</dbReference>
<gene>
    <name evidence="3" type="ORF">Baya_13972</name>
</gene>
<dbReference type="GO" id="GO:0046488">
    <property type="term" value="P:phosphatidylinositol metabolic process"/>
    <property type="evidence" value="ECO:0007669"/>
    <property type="project" value="TreeGrafter"/>
</dbReference>
<dbReference type="GO" id="GO:0004435">
    <property type="term" value="F:phosphatidylinositol-4,5-bisphosphate phospholipase C activity"/>
    <property type="evidence" value="ECO:0007669"/>
    <property type="project" value="InterPro"/>
</dbReference>
<name>A0A556V752_BAGYA</name>
<dbReference type="SUPFAM" id="SSF51695">
    <property type="entry name" value="PLC-like phosphodiesterases"/>
    <property type="match status" value="1"/>
</dbReference>
<evidence type="ECO:0000259" key="1">
    <source>
        <dbReference type="PROSITE" id="PS50004"/>
    </source>
</evidence>
<dbReference type="GO" id="GO:0010634">
    <property type="term" value="P:positive regulation of epithelial cell migration"/>
    <property type="evidence" value="ECO:0007669"/>
    <property type="project" value="TreeGrafter"/>
</dbReference>
<dbReference type="InterPro" id="IPR001192">
    <property type="entry name" value="PI-PLC_fam"/>
</dbReference>
<sequence>MQLNQALFMLNGKSGFVLQPTIMRDDNFDPFDRHTLRGVEPVTLIVEVLGARHLPKHGRGIVCPLIEIEVCGAEYDCTKQKTDSEADNGLNPTWPRKPFRFTVYNPTFTFLRFVVYEIDMERLGESVSSMSPLPSSPAQALGYRGREGSFESRYQSPLDDFRVSQEALLDHMDPQNRSRCVFGFSSTSHSSYPNQRLLTLYSYTAQKYYYNHTQEVRQTDAQRGRQTDGQIYGEWE</sequence>
<dbReference type="Pfam" id="PF00168">
    <property type="entry name" value="C2"/>
    <property type="match status" value="1"/>
</dbReference>
<dbReference type="InterPro" id="IPR001711">
    <property type="entry name" value="PLipase_C_Pinositol-sp_Y"/>
</dbReference>
<dbReference type="PROSITE" id="PS50004">
    <property type="entry name" value="C2"/>
    <property type="match status" value="1"/>
</dbReference>
<feature type="domain" description="C2" evidence="1">
    <location>
        <begin position="25"/>
        <end position="150"/>
    </location>
</feature>
<dbReference type="InterPro" id="IPR000008">
    <property type="entry name" value="C2_dom"/>
</dbReference>
<dbReference type="PROSITE" id="PS50008">
    <property type="entry name" value="PIPLC_Y_DOMAIN"/>
    <property type="match status" value="1"/>
</dbReference>
<organism evidence="3 4">
    <name type="scientific">Bagarius yarrelli</name>
    <name type="common">Goonch</name>
    <name type="synonym">Bagrus yarrelli</name>
    <dbReference type="NCBI Taxonomy" id="175774"/>
    <lineage>
        <taxon>Eukaryota</taxon>
        <taxon>Metazoa</taxon>
        <taxon>Chordata</taxon>
        <taxon>Craniata</taxon>
        <taxon>Vertebrata</taxon>
        <taxon>Euteleostomi</taxon>
        <taxon>Actinopterygii</taxon>
        <taxon>Neopterygii</taxon>
        <taxon>Teleostei</taxon>
        <taxon>Ostariophysi</taxon>
        <taxon>Siluriformes</taxon>
        <taxon>Sisoridae</taxon>
        <taxon>Sisorinae</taxon>
        <taxon>Bagarius</taxon>
    </lineage>
</organism>
<dbReference type="PANTHER" id="PTHR10336:SF173">
    <property type="entry name" value="1-PHOSPHATIDYLINOSITOL 4,5-BISPHOSPHATE PHOSPHODIESTERASE GAMMA-1"/>
    <property type="match status" value="1"/>
</dbReference>
<dbReference type="GO" id="GO:0048015">
    <property type="term" value="P:phosphatidylinositol-mediated signaling"/>
    <property type="evidence" value="ECO:0007669"/>
    <property type="project" value="TreeGrafter"/>
</dbReference>
<comment type="caution">
    <text evidence="3">The sequence shown here is derived from an EMBL/GenBank/DDBJ whole genome shotgun (WGS) entry which is preliminary data.</text>
</comment>
<evidence type="ECO:0000313" key="4">
    <source>
        <dbReference type="Proteomes" id="UP000319801"/>
    </source>
</evidence>
<dbReference type="InterPro" id="IPR017946">
    <property type="entry name" value="PLC-like_Pdiesterase_TIM-brl"/>
</dbReference>
<dbReference type="EMBL" id="VCAZ01000142">
    <property type="protein sequence ID" value="TSX72111.1"/>
    <property type="molecule type" value="Genomic_DNA"/>
</dbReference>
<dbReference type="OrthoDB" id="269822at2759"/>
<feature type="domain" description="PI-PLC Y-box" evidence="2">
    <location>
        <begin position="1"/>
        <end position="24"/>
    </location>
</feature>